<accession>A0ACB7F2L7</accession>
<comment type="caution">
    <text evidence="1">The sequence shown here is derived from an EMBL/GenBank/DDBJ whole genome shotgun (WGS) entry which is preliminary data.</text>
</comment>
<protein>
    <submittedName>
        <fullName evidence="1">Uncharacterized protein</fullName>
    </submittedName>
</protein>
<dbReference type="EMBL" id="CM024806">
    <property type="protein sequence ID" value="KAG8008705.1"/>
    <property type="molecule type" value="Genomic_DNA"/>
</dbReference>
<sequence length="168" mass="18581">MNTKVERCKEKFMRSCIRPNSVRRSRSDGVLQGNEQIAAAVVVERRRVSVGVSSADNESLCSWILSHNKSVGDGTIHGKVDNGTGAEKKMLEYASISVSLKCKYGTLKQAVPPELISHKKSINYPRNIAAFDIHQTVKNGRIYFAHANEPSHAALCSVCPERLARRDT</sequence>
<dbReference type="Proteomes" id="UP000805704">
    <property type="component" value="Chromosome 18"/>
</dbReference>
<gene>
    <name evidence="1" type="ORF">GBF38_010299</name>
</gene>
<evidence type="ECO:0000313" key="2">
    <source>
        <dbReference type="Proteomes" id="UP000805704"/>
    </source>
</evidence>
<reference evidence="1" key="1">
    <citation type="submission" date="2020-04" db="EMBL/GenBank/DDBJ databases">
        <title>A chromosome-scale assembly and high-density genetic map of the yellow drum (Nibea albiflora) genome.</title>
        <authorList>
            <person name="Xu D."/>
            <person name="Zhang W."/>
            <person name="Chen R."/>
            <person name="Tan P."/>
            <person name="Wang L."/>
            <person name="Song H."/>
            <person name="Tian L."/>
            <person name="Zhu Q."/>
            <person name="Wang B."/>
        </authorList>
    </citation>
    <scope>NUCLEOTIDE SEQUENCE</scope>
    <source>
        <strain evidence="1">ZJHYS-2018</strain>
    </source>
</reference>
<organism evidence="1 2">
    <name type="scientific">Nibea albiflora</name>
    <name type="common">Yellow drum</name>
    <name type="synonym">Corvina albiflora</name>
    <dbReference type="NCBI Taxonomy" id="240163"/>
    <lineage>
        <taxon>Eukaryota</taxon>
        <taxon>Metazoa</taxon>
        <taxon>Chordata</taxon>
        <taxon>Craniata</taxon>
        <taxon>Vertebrata</taxon>
        <taxon>Euteleostomi</taxon>
        <taxon>Actinopterygii</taxon>
        <taxon>Neopterygii</taxon>
        <taxon>Teleostei</taxon>
        <taxon>Neoteleostei</taxon>
        <taxon>Acanthomorphata</taxon>
        <taxon>Eupercaria</taxon>
        <taxon>Sciaenidae</taxon>
        <taxon>Nibea</taxon>
    </lineage>
</organism>
<keyword evidence="2" id="KW-1185">Reference proteome</keyword>
<name>A0ACB7F2L7_NIBAL</name>
<proteinExistence type="predicted"/>
<evidence type="ECO:0000313" key="1">
    <source>
        <dbReference type="EMBL" id="KAG8008705.1"/>
    </source>
</evidence>